<sequence length="114" mass="12863">MVAPLLLIRDIPGRNHKVIIQCGVGTSQQLLLLTAVHHFVLSQWKGPGENWKSGQREQRVSIKTHLDASSQARKLARERVSLETSLLNEIRLQEDGNTEAGREFQSVPEKRTND</sequence>
<evidence type="ECO:0000313" key="1">
    <source>
        <dbReference type="EMBL" id="MPD02273.1"/>
    </source>
</evidence>
<evidence type="ECO:0000313" key="2">
    <source>
        <dbReference type="Proteomes" id="UP000324222"/>
    </source>
</evidence>
<organism evidence="1 2">
    <name type="scientific">Portunus trituberculatus</name>
    <name type="common">Swimming crab</name>
    <name type="synonym">Neptunus trituberculatus</name>
    <dbReference type="NCBI Taxonomy" id="210409"/>
    <lineage>
        <taxon>Eukaryota</taxon>
        <taxon>Metazoa</taxon>
        <taxon>Ecdysozoa</taxon>
        <taxon>Arthropoda</taxon>
        <taxon>Crustacea</taxon>
        <taxon>Multicrustacea</taxon>
        <taxon>Malacostraca</taxon>
        <taxon>Eumalacostraca</taxon>
        <taxon>Eucarida</taxon>
        <taxon>Decapoda</taxon>
        <taxon>Pleocyemata</taxon>
        <taxon>Brachyura</taxon>
        <taxon>Eubrachyura</taxon>
        <taxon>Portunoidea</taxon>
        <taxon>Portunidae</taxon>
        <taxon>Portuninae</taxon>
        <taxon>Portunus</taxon>
    </lineage>
</organism>
<comment type="caution">
    <text evidence="1">The sequence shown here is derived from an EMBL/GenBank/DDBJ whole genome shotgun (WGS) entry which is preliminary data.</text>
</comment>
<dbReference type="AlphaFoldDB" id="A0A5B7K1F0"/>
<protein>
    <submittedName>
        <fullName evidence="1">Uncharacterized protein</fullName>
    </submittedName>
</protein>
<keyword evidence="2" id="KW-1185">Reference proteome</keyword>
<dbReference type="EMBL" id="VSRR010130700">
    <property type="protein sequence ID" value="MPD02273.1"/>
    <property type="molecule type" value="Genomic_DNA"/>
</dbReference>
<accession>A0A5B7K1F0</accession>
<reference evidence="1 2" key="1">
    <citation type="submission" date="2019-05" db="EMBL/GenBank/DDBJ databases">
        <title>Another draft genome of Portunus trituberculatus and its Hox gene families provides insights of decapod evolution.</title>
        <authorList>
            <person name="Jeong J.-H."/>
            <person name="Song I."/>
            <person name="Kim S."/>
            <person name="Choi T."/>
            <person name="Kim D."/>
            <person name="Ryu S."/>
            <person name="Kim W."/>
        </authorList>
    </citation>
    <scope>NUCLEOTIDE SEQUENCE [LARGE SCALE GENOMIC DNA]</scope>
    <source>
        <tissue evidence="1">Muscle</tissue>
    </source>
</reference>
<proteinExistence type="predicted"/>
<gene>
    <name evidence="1" type="ORF">E2C01_097848</name>
</gene>
<dbReference type="Proteomes" id="UP000324222">
    <property type="component" value="Unassembled WGS sequence"/>
</dbReference>
<name>A0A5B7K1F0_PORTR</name>